<reference evidence="1" key="1">
    <citation type="submission" date="2019-02" db="EMBL/GenBank/DDBJ databases">
        <authorList>
            <person name="Lutz S."/>
            <person name="Schori C."/>
            <person name="Ahrens C.H."/>
            <person name="Gueguen E."/>
        </authorList>
    </citation>
    <scope>NUCLEOTIDE SEQUENCE</scope>
    <source>
        <strain evidence="1">Psy35</strain>
    </source>
</reference>
<dbReference type="EMBL" id="CP036495">
    <property type="protein sequence ID" value="UZA68688.1"/>
    <property type="molecule type" value="Genomic_DNA"/>
</dbReference>
<dbReference type="Proteomes" id="UP001163644">
    <property type="component" value="Chromosome"/>
</dbReference>
<proteinExistence type="predicted"/>
<name>A0AA46VV87_PSEVI</name>
<sequence length="439" mass="48365">MTDTLADLDTLALKCRAERSREYISESIQCYKAGAYRSSIVNVWIAVVFDLIDKIRDLALANDAIAQRINARYETYIEQINKGNDQGVKNALDFERTIISTCGAELGFFDHQQMRDLQRLREDRHQCAHPSFQSPGIPHRPTAELARLHLRNAIEHVLSKPPIQGRAAIAELLTTVASDYFPKDHQQATIALQHTSLANPSDGLIRGLVDSLVFGFANAESPVIGKIQVSAVLSVLLASHRGVAEPRISQQLSTLVRQVGDPALPSVAMMIASLPELVGLLDDSARVRLGEFLRVGPETEVLPALAAGRHSALANVVELRIQRMSVNHLAVAIQEYGLGDLLKSQALQLLSESGSWHTTNDVIEKLLIPIFDILTSDDIRRIIRMPIETGADLLGSNLYDRFVKQVDLLGVIPSTELDQLLIDSGAEHTVRILQRTRAA</sequence>
<evidence type="ECO:0000313" key="1">
    <source>
        <dbReference type="EMBL" id="UZA68688.1"/>
    </source>
</evidence>
<evidence type="ECO:0000313" key="2">
    <source>
        <dbReference type="Proteomes" id="UP001163644"/>
    </source>
</evidence>
<accession>A0AA46VV87</accession>
<protein>
    <submittedName>
        <fullName evidence="1">Uncharacterized protein</fullName>
    </submittedName>
</protein>
<dbReference type="RefSeq" id="WP_050575446.1">
    <property type="nucleotide sequence ID" value="NZ_CP036495.1"/>
</dbReference>
<organism evidence="1 2">
    <name type="scientific">Pseudomonas viridiflava</name>
    <name type="common">Phytomonas viridiflava</name>
    <dbReference type="NCBI Taxonomy" id="33069"/>
    <lineage>
        <taxon>Bacteria</taxon>
        <taxon>Pseudomonadati</taxon>
        <taxon>Pseudomonadota</taxon>
        <taxon>Gammaproteobacteria</taxon>
        <taxon>Pseudomonadales</taxon>
        <taxon>Pseudomonadaceae</taxon>
        <taxon>Pseudomonas</taxon>
    </lineage>
</organism>
<gene>
    <name evidence="1" type="ORF">EZZ81_10820</name>
</gene>
<dbReference type="AlphaFoldDB" id="A0AA46VV87"/>